<accession>A0A1T4NGE9</accession>
<sequence length="209" mass="24916">MDIGCGIGGFSIAFAKSGFYVTAIDSSMIAMEHLRNKIQEINLQNIKIFPVSLEDFQFFQKYDVIFGSYIMGLMEEKMIDRVLEYTTHYLILLLPYRRIKNDFCIEELYRELKIDTDYLKQSNYLDLIKILDRKNISYHIKILHSDFGQPFQTKEEGLDFINHYFPILKKYDDEVMKWLDRKCILRDGKYYLPNQKESVIMIIEKKGRI</sequence>
<reference evidence="2 3" key="1">
    <citation type="submission" date="2017-02" db="EMBL/GenBank/DDBJ databases">
        <authorList>
            <person name="Peterson S.W."/>
        </authorList>
    </citation>
    <scope>NUCLEOTIDE SEQUENCE [LARGE SCALE GENOMIC DNA]</scope>
    <source>
        <strain evidence="2 3">DSM 15102</strain>
    </source>
</reference>
<keyword evidence="3" id="KW-1185">Reference proteome</keyword>
<dbReference type="EMBL" id="FUWV01000011">
    <property type="protein sequence ID" value="SJZ78350.1"/>
    <property type="molecule type" value="Genomic_DNA"/>
</dbReference>
<name>A0A1T4NGE9_9FIRM</name>
<dbReference type="Gene3D" id="3.40.50.150">
    <property type="entry name" value="Vaccinia Virus protein VP39"/>
    <property type="match status" value="1"/>
</dbReference>
<gene>
    <name evidence="2" type="ORF">SAMN02745973_01671</name>
</gene>
<proteinExistence type="predicted"/>
<dbReference type="InterPro" id="IPR029063">
    <property type="entry name" value="SAM-dependent_MTases_sf"/>
</dbReference>
<protein>
    <submittedName>
        <fullName evidence="2">Tellurite resistance protein TehB</fullName>
    </submittedName>
</protein>
<dbReference type="InterPro" id="IPR041698">
    <property type="entry name" value="Methyltransf_25"/>
</dbReference>
<organism evidence="2 3">
    <name type="scientific">Garciella nitratireducens DSM 15102</name>
    <dbReference type="NCBI Taxonomy" id="1121911"/>
    <lineage>
        <taxon>Bacteria</taxon>
        <taxon>Bacillati</taxon>
        <taxon>Bacillota</taxon>
        <taxon>Clostridia</taxon>
        <taxon>Eubacteriales</taxon>
        <taxon>Eubacteriaceae</taxon>
        <taxon>Garciella</taxon>
    </lineage>
</organism>
<dbReference type="AlphaFoldDB" id="A0A1T4NGE9"/>
<evidence type="ECO:0000313" key="3">
    <source>
        <dbReference type="Proteomes" id="UP000196365"/>
    </source>
</evidence>
<dbReference type="SUPFAM" id="SSF53335">
    <property type="entry name" value="S-adenosyl-L-methionine-dependent methyltransferases"/>
    <property type="match status" value="1"/>
</dbReference>
<feature type="domain" description="Methyltransferase" evidence="1">
    <location>
        <begin position="1"/>
        <end position="84"/>
    </location>
</feature>
<dbReference type="CDD" id="cd02440">
    <property type="entry name" value="AdoMet_MTases"/>
    <property type="match status" value="1"/>
</dbReference>
<dbReference type="Pfam" id="PF13649">
    <property type="entry name" value="Methyltransf_25"/>
    <property type="match status" value="1"/>
</dbReference>
<dbReference type="Proteomes" id="UP000196365">
    <property type="component" value="Unassembled WGS sequence"/>
</dbReference>
<evidence type="ECO:0000259" key="1">
    <source>
        <dbReference type="Pfam" id="PF13649"/>
    </source>
</evidence>
<evidence type="ECO:0000313" key="2">
    <source>
        <dbReference type="EMBL" id="SJZ78350.1"/>
    </source>
</evidence>